<name>A0A8T3YM01_9ARCH</name>
<dbReference type="AlphaFoldDB" id="A0A8T3YM01"/>
<evidence type="ECO:0000256" key="1">
    <source>
        <dbReference type="SAM" id="MobiDB-lite"/>
    </source>
</evidence>
<sequence length="53" mass="6097">MCEQNSTKNDAAGTWHGHEWTKHRIPQIDNPDRKIGELACGPRRPGCQREEKL</sequence>
<gene>
    <name evidence="2" type="ORF">HY544_00270</name>
</gene>
<evidence type="ECO:0000313" key="2">
    <source>
        <dbReference type="EMBL" id="MBI4209931.1"/>
    </source>
</evidence>
<evidence type="ECO:0000313" key="3">
    <source>
        <dbReference type="Proteomes" id="UP000732298"/>
    </source>
</evidence>
<accession>A0A8T3YM01</accession>
<feature type="region of interest" description="Disordered" evidence="1">
    <location>
        <begin position="1"/>
        <end position="53"/>
    </location>
</feature>
<proteinExistence type="predicted"/>
<dbReference type="Proteomes" id="UP000732298">
    <property type="component" value="Unassembled WGS sequence"/>
</dbReference>
<comment type="caution">
    <text evidence="2">The sequence shown here is derived from an EMBL/GenBank/DDBJ whole genome shotgun (WGS) entry which is preliminary data.</text>
</comment>
<reference evidence="2" key="1">
    <citation type="submission" date="2020-07" db="EMBL/GenBank/DDBJ databases">
        <title>Huge and variable diversity of episymbiotic CPR bacteria and DPANN archaea in groundwater ecosystems.</title>
        <authorList>
            <person name="He C.Y."/>
            <person name="Keren R."/>
            <person name="Whittaker M."/>
            <person name="Farag I.F."/>
            <person name="Doudna J."/>
            <person name="Cate J.H.D."/>
            <person name="Banfield J.F."/>
        </authorList>
    </citation>
    <scope>NUCLEOTIDE SEQUENCE</scope>
    <source>
        <strain evidence="2">NC_groundwater_1296_Ag_S-0.2um_52_80</strain>
    </source>
</reference>
<dbReference type="EMBL" id="JACQPB010000002">
    <property type="protein sequence ID" value="MBI4209931.1"/>
    <property type="molecule type" value="Genomic_DNA"/>
</dbReference>
<organism evidence="2 3">
    <name type="scientific">Candidatus Iainarchaeum sp</name>
    <dbReference type="NCBI Taxonomy" id="3101447"/>
    <lineage>
        <taxon>Archaea</taxon>
        <taxon>Candidatus Iainarchaeota</taxon>
        <taxon>Candidatus Iainarchaeia</taxon>
        <taxon>Candidatus Iainarchaeales</taxon>
        <taxon>Candidatus Iainarchaeaceae</taxon>
        <taxon>Candidatus Iainarchaeum</taxon>
    </lineage>
</organism>
<protein>
    <submittedName>
        <fullName evidence="2">Uncharacterized protein</fullName>
    </submittedName>
</protein>